<feature type="active site" description="Nucleophile" evidence="5">
    <location>
        <position position="55"/>
    </location>
</feature>
<dbReference type="InterPro" id="IPR036974">
    <property type="entry name" value="PUA_sf"/>
</dbReference>
<dbReference type="NCBIfam" id="TIGR00431">
    <property type="entry name" value="TruB"/>
    <property type="match status" value="1"/>
</dbReference>
<evidence type="ECO:0000256" key="2">
    <source>
        <dbReference type="ARBA" id="ARBA00005642"/>
    </source>
</evidence>
<dbReference type="Pfam" id="PF01509">
    <property type="entry name" value="TruB_N"/>
    <property type="match status" value="1"/>
</dbReference>
<gene>
    <name evidence="5 8" type="primary">truB</name>
    <name evidence="8" type="ORF">GCM10009126_04150</name>
</gene>
<evidence type="ECO:0000256" key="4">
    <source>
        <dbReference type="ARBA" id="ARBA00023235"/>
    </source>
</evidence>
<dbReference type="HAMAP" id="MF_01080">
    <property type="entry name" value="TruB_bact"/>
    <property type="match status" value="1"/>
</dbReference>
<comment type="caution">
    <text evidence="8">The sequence shown here is derived from an EMBL/GenBank/DDBJ whole genome shotgun (WGS) entry which is preliminary data.</text>
</comment>
<keyword evidence="3 5" id="KW-0819">tRNA processing</keyword>
<dbReference type="Pfam" id="PF16198">
    <property type="entry name" value="TruB_C_2"/>
    <property type="match status" value="1"/>
</dbReference>
<name>A0ABP3DWF7_9GAMM</name>
<dbReference type="Gene3D" id="2.30.130.10">
    <property type="entry name" value="PUA domain"/>
    <property type="match status" value="1"/>
</dbReference>
<dbReference type="SUPFAM" id="SSF55120">
    <property type="entry name" value="Pseudouridine synthase"/>
    <property type="match status" value="1"/>
</dbReference>
<organism evidence="8 9">
    <name type="scientific">Rhodanobacter caeni</name>
    <dbReference type="NCBI Taxonomy" id="657654"/>
    <lineage>
        <taxon>Bacteria</taxon>
        <taxon>Pseudomonadati</taxon>
        <taxon>Pseudomonadota</taxon>
        <taxon>Gammaproteobacteria</taxon>
        <taxon>Lysobacterales</taxon>
        <taxon>Rhodanobacteraceae</taxon>
        <taxon>Rhodanobacter</taxon>
    </lineage>
</organism>
<evidence type="ECO:0000259" key="7">
    <source>
        <dbReference type="Pfam" id="PF16198"/>
    </source>
</evidence>
<dbReference type="PANTHER" id="PTHR13767">
    <property type="entry name" value="TRNA-PSEUDOURIDINE SYNTHASE"/>
    <property type="match status" value="1"/>
</dbReference>
<evidence type="ECO:0000259" key="6">
    <source>
        <dbReference type="Pfam" id="PF01509"/>
    </source>
</evidence>
<comment type="catalytic activity">
    <reaction evidence="1 5">
        <text>uridine(55) in tRNA = pseudouridine(55) in tRNA</text>
        <dbReference type="Rhea" id="RHEA:42532"/>
        <dbReference type="Rhea" id="RHEA-COMP:10101"/>
        <dbReference type="Rhea" id="RHEA-COMP:10102"/>
        <dbReference type="ChEBI" id="CHEBI:65314"/>
        <dbReference type="ChEBI" id="CHEBI:65315"/>
        <dbReference type="EC" id="5.4.99.25"/>
    </reaction>
</comment>
<dbReference type="EMBL" id="BAAAFO010000001">
    <property type="protein sequence ID" value="GAA0241675.1"/>
    <property type="molecule type" value="Genomic_DNA"/>
</dbReference>
<dbReference type="InterPro" id="IPR020103">
    <property type="entry name" value="PsdUridine_synth_cat_dom_sf"/>
</dbReference>
<feature type="domain" description="tRNA pseudouridylate synthase B C-terminal" evidence="7">
    <location>
        <begin position="189"/>
        <end position="249"/>
    </location>
</feature>
<dbReference type="RefSeq" id="WP_425543643.1">
    <property type="nucleotide sequence ID" value="NZ_BAAAFO010000001.1"/>
</dbReference>
<evidence type="ECO:0000256" key="5">
    <source>
        <dbReference type="HAMAP-Rule" id="MF_01080"/>
    </source>
</evidence>
<dbReference type="Gene3D" id="3.30.2350.10">
    <property type="entry name" value="Pseudouridine synthase"/>
    <property type="match status" value="1"/>
</dbReference>
<evidence type="ECO:0000256" key="3">
    <source>
        <dbReference type="ARBA" id="ARBA00022694"/>
    </source>
</evidence>
<dbReference type="CDD" id="cd02573">
    <property type="entry name" value="PseudoU_synth_EcTruB"/>
    <property type="match status" value="1"/>
</dbReference>
<evidence type="ECO:0000313" key="9">
    <source>
        <dbReference type="Proteomes" id="UP001500657"/>
    </source>
</evidence>
<dbReference type="EC" id="5.4.99.25" evidence="5"/>
<protein>
    <recommendedName>
        <fullName evidence="5">tRNA pseudouridine synthase B</fullName>
        <ecNumber evidence="5">5.4.99.25</ecNumber>
    </recommendedName>
    <alternativeName>
        <fullName evidence="5">tRNA pseudouridine(55) synthase</fullName>
        <shortName evidence="5">Psi55 synthase</shortName>
    </alternativeName>
    <alternativeName>
        <fullName evidence="5">tRNA pseudouridylate synthase</fullName>
    </alternativeName>
    <alternativeName>
        <fullName evidence="5">tRNA-uridine isomerase</fullName>
    </alternativeName>
</protein>
<dbReference type="Proteomes" id="UP001500657">
    <property type="component" value="Unassembled WGS sequence"/>
</dbReference>
<evidence type="ECO:0000313" key="8">
    <source>
        <dbReference type="EMBL" id="GAA0241675.1"/>
    </source>
</evidence>
<evidence type="ECO:0000256" key="1">
    <source>
        <dbReference type="ARBA" id="ARBA00000385"/>
    </source>
</evidence>
<keyword evidence="4 5" id="KW-0413">Isomerase</keyword>
<dbReference type="PANTHER" id="PTHR13767:SF2">
    <property type="entry name" value="PSEUDOURIDYLATE SYNTHASE TRUB1"/>
    <property type="match status" value="1"/>
</dbReference>
<sequence>MASRASINRSARVQWRDLHGIVLLDKPMGVSSNQALQSARRLFRAAKGGHAGALDPLATGLLPLCFGEATKLAGSLLGSRKGYIAHCRLGITTDTADREGDVLQQRPVPPLDDATIETALSRLRGRILQVPPMYSALKRDGERLYAKARRGETVEVAPREVDIHQLVLLSRTDDTLELLVECGSGTYVRALATALGEDLGCGAHLAALRRTWVEPFREPRMVTLEQVQQAAEQGDDALLSLMLPVSAGLSGLPAVQLDEAQSMAIARGQPIQLAPSLPTGRCAAFASDGALLALLELDTRRQTRILRGFNLPPEPDLGQKTLSALVVTPLRSVE</sequence>
<dbReference type="InterPro" id="IPR002501">
    <property type="entry name" value="PsdUridine_synth_N"/>
</dbReference>
<dbReference type="InterPro" id="IPR014780">
    <property type="entry name" value="tRNA_psdUridine_synth_TruB"/>
</dbReference>
<reference evidence="9" key="1">
    <citation type="journal article" date="2019" name="Int. J. Syst. Evol. Microbiol.">
        <title>The Global Catalogue of Microorganisms (GCM) 10K type strain sequencing project: providing services to taxonomists for standard genome sequencing and annotation.</title>
        <authorList>
            <consortium name="The Broad Institute Genomics Platform"/>
            <consortium name="The Broad Institute Genome Sequencing Center for Infectious Disease"/>
            <person name="Wu L."/>
            <person name="Ma J."/>
        </authorList>
    </citation>
    <scope>NUCLEOTIDE SEQUENCE [LARGE SCALE GENOMIC DNA]</scope>
    <source>
        <strain evidence="9">JCM 16242</strain>
    </source>
</reference>
<keyword evidence="9" id="KW-1185">Reference proteome</keyword>
<comment type="similarity">
    <text evidence="2 5">Belongs to the pseudouridine synthase TruB family. Type 1 subfamily.</text>
</comment>
<accession>A0ABP3DWF7</accession>
<proteinExistence type="inferred from homology"/>
<feature type="domain" description="Pseudouridine synthase II N-terminal" evidence="6">
    <location>
        <begin position="40"/>
        <end position="188"/>
    </location>
</feature>
<comment type="function">
    <text evidence="5">Responsible for synthesis of pseudouridine from uracil-55 in the psi GC loop of transfer RNAs.</text>
</comment>
<dbReference type="InterPro" id="IPR032819">
    <property type="entry name" value="TruB_C"/>
</dbReference>